<keyword evidence="2" id="KW-1185">Reference proteome</keyword>
<reference evidence="2" key="1">
    <citation type="submission" date="2013-09" db="EMBL/GenBank/DDBJ databases">
        <title>Corchorus olitorius genome sequencing.</title>
        <authorList>
            <person name="Alam M."/>
            <person name="Haque M.S."/>
            <person name="Islam M.S."/>
            <person name="Emdad E.M."/>
            <person name="Islam M.M."/>
            <person name="Ahmed B."/>
            <person name="Halim A."/>
            <person name="Hossen Q.M.M."/>
            <person name="Hossain M.Z."/>
            <person name="Ahmed R."/>
            <person name="Khan M.M."/>
            <person name="Islam R."/>
            <person name="Rashid M.M."/>
            <person name="Khan S.A."/>
            <person name="Rahman M.S."/>
            <person name="Alam M."/>
            <person name="Yahiya A.S."/>
            <person name="Khan M.S."/>
            <person name="Azam M.S."/>
            <person name="Haque T."/>
            <person name="Lashkar M.Z.H."/>
            <person name="Akhand A.I."/>
            <person name="Morshed G."/>
            <person name="Roy S."/>
            <person name="Uddin K.S."/>
            <person name="Rabeya T."/>
            <person name="Hossain A.S."/>
            <person name="Chowdhury A."/>
            <person name="Snigdha A.R."/>
            <person name="Mortoza M.S."/>
            <person name="Matin S.A."/>
            <person name="Hoque S.M.E."/>
            <person name="Islam M.K."/>
            <person name="Roy D.K."/>
            <person name="Haider R."/>
            <person name="Moosa M.M."/>
            <person name="Elias S.M."/>
            <person name="Hasan A.M."/>
            <person name="Jahan S."/>
            <person name="Shafiuddin M."/>
            <person name="Mahmood N."/>
            <person name="Shommy N.S."/>
        </authorList>
    </citation>
    <scope>NUCLEOTIDE SEQUENCE [LARGE SCALE GENOMIC DNA]</scope>
    <source>
        <strain evidence="2">cv. O-4</strain>
    </source>
</reference>
<name>A0A1R3HN35_9ROSI</name>
<dbReference type="AlphaFoldDB" id="A0A1R3HN35"/>
<evidence type="ECO:0000313" key="1">
    <source>
        <dbReference type="EMBL" id="OMO71690.1"/>
    </source>
</evidence>
<sequence>MATSSVSVSCVPITRMKKGQAYVMNKLIRDIEFACRLIIQKSTQLGEVNFDHKGMWCFLLDNFKLMDNAFENLGLKGNASVREDGIDTAYISYSNFVPRIPQSGRINTRLLANTVAVTIMHDTVANLPNTVAKVAEEYRVSIARPGSCSLIPTQVAEFNCFVHPLATSFAENAGGAFTVAVDVFIASVEILVSFDVTQGKFNFEMDPTLPQLPAEMGTCMVKRKLNQKMIWEPMMWDRYKPFTCMVYNSHSETHEALIERVKQLC</sequence>
<protein>
    <submittedName>
        <fullName evidence="1">Protein NAP1-like protein</fullName>
    </submittedName>
</protein>
<organism evidence="1 2">
    <name type="scientific">Corchorus olitorius</name>
    <dbReference type="NCBI Taxonomy" id="93759"/>
    <lineage>
        <taxon>Eukaryota</taxon>
        <taxon>Viridiplantae</taxon>
        <taxon>Streptophyta</taxon>
        <taxon>Embryophyta</taxon>
        <taxon>Tracheophyta</taxon>
        <taxon>Spermatophyta</taxon>
        <taxon>Magnoliopsida</taxon>
        <taxon>eudicotyledons</taxon>
        <taxon>Gunneridae</taxon>
        <taxon>Pentapetalae</taxon>
        <taxon>rosids</taxon>
        <taxon>malvids</taxon>
        <taxon>Malvales</taxon>
        <taxon>Malvaceae</taxon>
        <taxon>Grewioideae</taxon>
        <taxon>Apeibeae</taxon>
        <taxon>Corchorus</taxon>
    </lineage>
</organism>
<evidence type="ECO:0000313" key="2">
    <source>
        <dbReference type="Proteomes" id="UP000187203"/>
    </source>
</evidence>
<accession>A0A1R3HN35</accession>
<gene>
    <name evidence="1" type="ORF">COLO4_28111</name>
</gene>
<proteinExistence type="predicted"/>
<dbReference type="EMBL" id="AWUE01019753">
    <property type="protein sequence ID" value="OMO71690.1"/>
    <property type="molecule type" value="Genomic_DNA"/>
</dbReference>
<dbReference type="Proteomes" id="UP000187203">
    <property type="component" value="Unassembled WGS sequence"/>
</dbReference>
<comment type="caution">
    <text evidence="1">The sequence shown here is derived from an EMBL/GenBank/DDBJ whole genome shotgun (WGS) entry which is preliminary data.</text>
</comment>